<organism evidence="4 5">
    <name type="scientific">Pigmentiphaga humi</name>
    <dbReference type="NCBI Taxonomy" id="2478468"/>
    <lineage>
        <taxon>Bacteria</taxon>
        <taxon>Pseudomonadati</taxon>
        <taxon>Pseudomonadota</taxon>
        <taxon>Betaproteobacteria</taxon>
        <taxon>Burkholderiales</taxon>
        <taxon>Alcaligenaceae</taxon>
        <taxon>Pigmentiphaga</taxon>
    </lineage>
</organism>
<keyword evidence="1" id="KW-0472">Membrane</keyword>
<dbReference type="Proteomes" id="UP000277294">
    <property type="component" value="Unassembled WGS sequence"/>
</dbReference>
<feature type="transmembrane region" description="Helical" evidence="1">
    <location>
        <begin position="9"/>
        <end position="26"/>
    </location>
</feature>
<feature type="transmembrane region" description="Helical" evidence="1">
    <location>
        <begin position="146"/>
        <end position="164"/>
    </location>
</feature>
<keyword evidence="4" id="KW-0012">Acyltransferase</keyword>
<keyword evidence="5" id="KW-1185">Reference proteome</keyword>
<dbReference type="PANTHER" id="PTHR23028">
    <property type="entry name" value="ACETYLTRANSFERASE"/>
    <property type="match status" value="1"/>
</dbReference>
<feature type="transmembrane region" description="Helical" evidence="1">
    <location>
        <begin position="252"/>
        <end position="270"/>
    </location>
</feature>
<dbReference type="AlphaFoldDB" id="A0A3P4B1S1"/>
<dbReference type="Pfam" id="PF01757">
    <property type="entry name" value="Acyl_transf_3"/>
    <property type="match status" value="1"/>
</dbReference>
<dbReference type="GO" id="GO:0016747">
    <property type="term" value="F:acyltransferase activity, transferring groups other than amino-acyl groups"/>
    <property type="evidence" value="ECO:0007669"/>
    <property type="project" value="InterPro"/>
</dbReference>
<dbReference type="PANTHER" id="PTHR23028:SF53">
    <property type="entry name" value="ACYL_TRANSF_3 DOMAIN-CONTAINING PROTEIN"/>
    <property type="match status" value="1"/>
</dbReference>
<name>A0A3P4B1S1_9BURK</name>
<evidence type="ECO:0000256" key="1">
    <source>
        <dbReference type="SAM" id="Phobius"/>
    </source>
</evidence>
<keyword evidence="4" id="KW-0808">Transferase</keyword>
<feature type="transmembrane region" description="Helical" evidence="1">
    <location>
        <begin position="291"/>
        <end position="307"/>
    </location>
</feature>
<dbReference type="Pfam" id="PF19040">
    <property type="entry name" value="SGNH"/>
    <property type="match status" value="1"/>
</dbReference>
<protein>
    <submittedName>
        <fullName evidence="4">O-acetyltransferase OatA</fullName>
        <ecNumber evidence="4">2.3.1.-</ecNumber>
    </submittedName>
</protein>
<evidence type="ECO:0000313" key="5">
    <source>
        <dbReference type="Proteomes" id="UP000277294"/>
    </source>
</evidence>
<dbReference type="InterPro" id="IPR050879">
    <property type="entry name" value="Acyltransferase_3"/>
</dbReference>
<gene>
    <name evidence="4" type="primary">oatA_1</name>
    <name evidence="4" type="ORF">PIGHUM_01661</name>
</gene>
<feature type="transmembrane region" description="Helical" evidence="1">
    <location>
        <begin position="32"/>
        <end position="55"/>
    </location>
</feature>
<feature type="transmembrane region" description="Helical" evidence="1">
    <location>
        <begin position="79"/>
        <end position="98"/>
    </location>
</feature>
<keyword evidence="1" id="KW-0812">Transmembrane</keyword>
<evidence type="ECO:0000259" key="3">
    <source>
        <dbReference type="Pfam" id="PF19040"/>
    </source>
</evidence>
<evidence type="ECO:0000259" key="2">
    <source>
        <dbReference type="Pfam" id="PF01757"/>
    </source>
</evidence>
<keyword evidence="1" id="KW-1133">Transmembrane helix</keyword>
<evidence type="ECO:0000313" key="4">
    <source>
        <dbReference type="EMBL" id="VCU69598.1"/>
    </source>
</evidence>
<proteinExistence type="predicted"/>
<feature type="transmembrane region" description="Helical" evidence="1">
    <location>
        <begin position="171"/>
        <end position="191"/>
    </location>
</feature>
<dbReference type="GO" id="GO:0016020">
    <property type="term" value="C:membrane"/>
    <property type="evidence" value="ECO:0007669"/>
    <property type="project" value="TreeGrafter"/>
</dbReference>
<feature type="domain" description="SGNH" evidence="3">
    <location>
        <begin position="417"/>
        <end position="625"/>
    </location>
</feature>
<feature type="transmembrane region" description="Helical" evidence="1">
    <location>
        <begin position="313"/>
        <end position="331"/>
    </location>
</feature>
<dbReference type="InterPro" id="IPR043968">
    <property type="entry name" value="SGNH"/>
</dbReference>
<feature type="transmembrane region" description="Helical" evidence="1">
    <location>
        <begin position="351"/>
        <end position="368"/>
    </location>
</feature>
<sequence>MHRFRKDINGLRAWAVVSVVLFHFGVPGFEGGFIGVDIFFVISGFLMTGIVVGRIEKSDKASFWKFDVLDFYLARARRILPALTALCAGVIAAGGFILGPADYTRLAAHAAGALAFLSNFQFWRETGYFAPLAHENLLLHTWSLSVEWQFCLALPIALLVVWKIRPGRKFLGSVVLAGLAASFILSVVVTPKAPSPAFYLLPTRAWEMLAGSMVYLHQGKNTLSHKGNTIIERLGFLLIAFSVLAFDSADLWPGWKAIVPVLGTALVILSRNGGSLLSTTRAAQWLGKTSYSIYLWHWPLCVALVYTGTQGQIVPTASAILLSLMLGWASWKLIEDASKRSLLEQSRARQFALIFLPVFLAISSSLYLRSNDGFPERLAGTLPPEQSGLLSIPLPANGWCFYSLDAVKTLKVGPEGLDCHIGDPAALKTAVLFGDSFAGHNIPFWDRVGKHFHIQVHAVATSWCFPAFDRTFIGPTSSPAYEQCLINREYVKNNLARYDYVVLAGNWGPIDKRGLMDSTRAAIDAIAGLNKTVIIMQAPTRFDKNVRSAYERSLLLGMDFSADEISASGDGMAIRAHRALADYARSKENVHILTRSVLFKNTYQTSEHIPLMADDSHLSILGSLQSAGNVLEAAGEETDFDAFLKTLTLPQPGESSSH</sequence>
<dbReference type="EC" id="2.3.1.-" evidence="4"/>
<dbReference type="EMBL" id="UWPJ01000015">
    <property type="protein sequence ID" value="VCU69598.1"/>
    <property type="molecule type" value="Genomic_DNA"/>
</dbReference>
<accession>A0A3P4B1S1</accession>
<dbReference type="InterPro" id="IPR002656">
    <property type="entry name" value="Acyl_transf_3_dom"/>
</dbReference>
<dbReference type="GO" id="GO:0009103">
    <property type="term" value="P:lipopolysaccharide biosynthetic process"/>
    <property type="evidence" value="ECO:0007669"/>
    <property type="project" value="TreeGrafter"/>
</dbReference>
<feature type="domain" description="Acyltransferase 3" evidence="2">
    <location>
        <begin position="6"/>
        <end position="328"/>
    </location>
</feature>
<reference evidence="4 5" key="1">
    <citation type="submission" date="2018-10" db="EMBL/GenBank/DDBJ databases">
        <authorList>
            <person name="Criscuolo A."/>
        </authorList>
    </citation>
    <scope>NUCLEOTIDE SEQUENCE [LARGE SCALE GENOMIC DNA]</scope>
    <source>
        <strain evidence="4">DnA1</strain>
    </source>
</reference>